<gene>
    <name evidence="2" type="primary">Acey_s0039.g80</name>
    <name evidence="2" type="ORF">Y032_0039g80</name>
</gene>
<proteinExistence type="predicted"/>
<keyword evidence="3" id="KW-1185">Reference proteome</keyword>
<evidence type="ECO:0000256" key="1">
    <source>
        <dbReference type="SAM" id="MobiDB-lite"/>
    </source>
</evidence>
<organism evidence="2 3">
    <name type="scientific">Ancylostoma ceylanicum</name>
    <dbReference type="NCBI Taxonomy" id="53326"/>
    <lineage>
        <taxon>Eukaryota</taxon>
        <taxon>Metazoa</taxon>
        <taxon>Ecdysozoa</taxon>
        <taxon>Nematoda</taxon>
        <taxon>Chromadorea</taxon>
        <taxon>Rhabditida</taxon>
        <taxon>Rhabditina</taxon>
        <taxon>Rhabditomorpha</taxon>
        <taxon>Strongyloidea</taxon>
        <taxon>Ancylostomatidae</taxon>
        <taxon>Ancylostomatinae</taxon>
        <taxon>Ancylostoma</taxon>
    </lineage>
</organism>
<dbReference type="EMBL" id="JARK01001375">
    <property type="protein sequence ID" value="EYC14913.1"/>
    <property type="molecule type" value="Genomic_DNA"/>
</dbReference>
<feature type="region of interest" description="Disordered" evidence="1">
    <location>
        <begin position="69"/>
        <end position="91"/>
    </location>
</feature>
<sequence>MALMVGTGTRPSLDNVCQPPSTGWLTLEDALDHVMLAAGTQRVRPPPVPLARPPPRCFRRRWAARIERNAAAPSRARPQNQRARRVQPPASLSTRHPLTYRYFPNDNKMTLLHNGFPISVIEKLNSKFSDLLLCAGD</sequence>
<dbReference type="Proteomes" id="UP000024635">
    <property type="component" value="Unassembled WGS sequence"/>
</dbReference>
<reference evidence="3" key="1">
    <citation type="journal article" date="2015" name="Nat. Genet.">
        <title>The genome and transcriptome of the zoonotic hookworm Ancylostoma ceylanicum identify infection-specific gene families.</title>
        <authorList>
            <person name="Schwarz E.M."/>
            <person name="Hu Y."/>
            <person name="Antoshechkin I."/>
            <person name="Miller M.M."/>
            <person name="Sternberg P.W."/>
            <person name="Aroian R.V."/>
        </authorList>
    </citation>
    <scope>NUCLEOTIDE SEQUENCE</scope>
    <source>
        <strain evidence="3">HY135</strain>
    </source>
</reference>
<evidence type="ECO:0000313" key="2">
    <source>
        <dbReference type="EMBL" id="EYC14913.1"/>
    </source>
</evidence>
<accession>A0A016UK67</accession>
<name>A0A016UK67_9BILA</name>
<comment type="caution">
    <text evidence="2">The sequence shown here is derived from an EMBL/GenBank/DDBJ whole genome shotgun (WGS) entry which is preliminary data.</text>
</comment>
<evidence type="ECO:0000313" key="3">
    <source>
        <dbReference type="Proteomes" id="UP000024635"/>
    </source>
</evidence>
<dbReference type="AlphaFoldDB" id="A0A016UK67"/>
<protein>
    <submittedName>
        <fullName evidence="2">Uncharacterized protein</fullName>
    </submittedName>
</protein>